<gene>
    <name evidence="2" type="ORF">SAMN06265182_0949</name>
</gene>
<dbReference type="RefSeq" id="WP_097000116.1">
    <property type="nucleotide sequence ID" value="NZ_OBEI01000002.1"/>
</dbReference>
<evidence type="ECO:0000313" key="2">
    <source>
        <dbReference type="EMBL" id="SNZ07156.1"/>
    </source>
</evidence>
<dbReference type="AlphaFoldDB" id="A0A285NGY9"/>
<keyword evidence="1" id="KW-0175">Coiled coil</keyword>
<feature type="coiled-coil region" evidence="1">
    <location>
        <begin position="129"/>
        <end position="156"/>
    </location>
</feature>
<proteinExistence type="predicted"/>
<evidence type="ECO:0000256" key="1">
    <source>
        <dbReference type="SAM" id="Coils"/>
    </source>
</evidence>
<organism evidence="2 3">
    <name type="scientific">Persephonella hydrogeniphila</name>
    <dbReference type="NCBI Taxonomy" id="198703"/>
    <lineage>
        <taxon>Bacteria</taxon>
        <taxon>Pseudomonadati</taxon>
        <taxon>Aquificota</taxon>
        <taxon>Aquificia</taxon>
        <taxon>Aquificales</taxon>
        <taxon>Hydrogenothermaceae</taxon>
        <taxon>Persephonella</taxon>
    </lineage>
</organism>
<dbReference type="Proteomes" id="UP000219036">
    <property type="component" value="Unassembled WGS sequence"/>
</dbReference>
<name>A0A285NGY9_9AQUI</name>
<sequence length="393" mass="46540">MFLRVLLIFVFFVINAWGKVVKEKTVQDGREIYTVRLHDSPVIETFWVKLEKGGYMLTGKIEDYRCQTLTDFSFDEIVRTIKKEYGYIRYRLYVKSINAVVLPNKEPFMAEPYNMNINPTITDDLYLINRYLKNKVKELINNNKKFKERFEELKKYYINAGFDSKEAERRAFIKLSKLVKVEIKNWIPEEKLPKKLFMVCSTDLEEKGLMIRHIYDVYPVRASIKKDRFLEIRKIEKKDNLISVKVSVYPHITKETKYVMFDIITVDPVSVKTNDCKYGYIGAYPYLSEKQENYSTSLQTMDKGFYLVLMPYETLKDIQFNLKIDFYCSQKKRDKISLLNPEGKDISKLSSSYQMNYSIKRFLEKYGLNSVKLKLEILSPQGYRSGIFEISIP</sequence>
<dbReference type="EMBL" id="OBEI01000002">
    <property type="protein sequence ID" value="SNZ07156.1"/>
    <property type="molecule type" value="Genomic_DNA"/>
</dbReference>
<keyword evidence="3" id="KW-1185">Reference proteome</keyword>
<protein>
    <submittedName>
        <fullName evidence="2">Uncharacterized protein</fullName>
    </submittedName>
</protein>
<accession>A0A285NGY9</accession>
<reference evidence="3" key="1">
    <citation type="submission" date="2017-09" db="EMBL/GenBank/DDBJ databases">
        <authorList>
            <person name="Varghese N."/>
            <person name="Submissions S."/>
        </authorList>
    </citation>
    <scope>NUCLEOTIDE SEQUENCE [LARGE SCALE GENOMIC DNA]</scope>
    <source>
        <strain evidence="3">DSM 15103</strain>
    </source>
</reference>
<evidence type="ECO:0000313" key="3">
    <source>
        <dbReference type="Proteomes" id="UP000219036"/>
    </source>
</evidence>